<feature type="signal peptide" evidence="2">
    <location>
        <begin position="1"/>
        <end position="21"/>
    </location>
</feature>
<sequence>MKTLPALLCLGLLAARLPAQSVEPANTVIESEQFDWRSADTETTSVFTGRVVVTATNLRLSCDRLEIIALRKADPTATIGKIEGFKSMVATGNVRIIQGDREAACGRAEVLPGDNKIILTGQPVVVDRSVNWTWTGDELEMLRGERQIRGKNARFTGPPIKDLGVDLDKKLAPANEPAPATPPPAQP</sequence>
<dbReference type="AlphaFoldDB" id="A0A1D8AWK0"/>
<feature type="chain" id="PRO_5009105298" evidence="2">
    <location>
        <begin position="22"/>
        <end position="187"/>
    </location>
</feature>
<protein>
    <submittedName>
        <fullName evidence="4">OstA-like protein</fullName>
    </submittedName>
</protein>
<proteinExistence type="predicted"/>
<keyword evidence="5" id="KW-1185">Reference proteome</keyword>
<gene>
    <name evidence="4" type="ORF">Verru16b_02345</name>
</gene>
<feature type="domain" description="Organic solvent tolerance-like N-terminal" evidence="3">
    <location>
        <begin position="29"/>
        <end position="141"/>
    </location>
</feature>
<dbReference type="InterPro" id="IPR005653">
    <property type="entry name" value="OstA-like_N"/>
</dbReference>
<dbReference type="STRING" id="1838286.Verru16b_02345"/>
<organism evidence="4 5">
    <name type="scientific">Lacunisphaera limnophila</name>
    <dbReference type="NCBI Taxonomy" id="1838286"/>
    <lineage>
        <taxon>Bacteria</taxon>
        <taxon>Pseudomonadati</taxon>
        <taxon>Verrucomicrobiota</taxon>
        <taxon>Opitutia</taxon>
        <taxon>Opitutales</taxon>
        <taxon>Opitutaceae</taxon>
        <taxon>Lacunisphaera</taxon>
    </lineage>
</organism>
<keyword evidence="2" id="KW-0732">Signal</keyword>
<accession>A0A1D8AWK0</accession>
<dbReference type="Pfam" id="PF03968">
    <property type="entry name" value="LptD_N"/>
    <property type="match status" value="1"/>
</dbReference>
<dbReference type="RefSeq" id="WP_069962436.1">
    <property type="nucleotide sequence ID" value="NZ_CP016094.1"/>
</dbReference>
<dbReference type="KEGG" id="obg:Verru16b_02345"/>
<name>A0A1D8AWK0_9BACT</name>
<dbReference type="EMBL" id="CP016094">
    <property type="protein sequence ID" value="AOS45266.1"/>
    <property type="molecule type" value="Genomic_DNA"/>
</dbReference>
<evidence type="ECO:0000313" key="5">
    <source>
        <dbReference type="Proteomes" id="UP000095228"/>
    </source>
</evidence>
<evidence type="ECO:0000313" key="4">
    <source>
        <dbReference type="EMBL" id="AOS45266.1"/>
    </source>
</evidence>
<dbReference type="Proteomes" id="UP000095228">
    <property type="component" value="Chromosome"/>
</dbReference>
<dbReference type="Gene3D" id="2.60.450.10">
    <property type="entry name" value="Lipopolysaccharide (LPS) transport protein A like domain"/>
    <property type="match status" value="1"/>
</dbReference>
<reference evidence="4 5" key="1">
    <citation type="submission" date="2016-06" db="EMBL/GenBank/DDBJ databases">
        <title>Three novel species with peptidoglycan cell walls form the new genus Lacunisphaera gen. nov. in the family Opitutaceae of the verrucomicrobial subdivision 4.</title>
        <authorList>
            <person name="Rast P."/>
            <person name="Gloeckner I."/>
            <person name="Jogler M."/>
            <person name="Boedeker C."/>
            <person name="Jeske O."/>
            <person name="Wiegand S."/>
            <person name="Reinhardt R."/>
            <person name="Schumann P."/>
            <person name="Rohde M."/>
            <person name="Spring S."/>
            <person name="Gloeckner F.O."/>
            <person name="Jogler C."/>
        </authorList>
    </citation>
    <scope>NUCLEOTIDE SEQUENCE [LARGE SCALE GENOMIC DNA]</scope>
    <source>
        <strain evidence="4 5">IG16b</strain>
    </source>
</reference>
<feature type="region of interest" description="Disordered" evidence="1">
    <location>
        <begin position="152"/>
        <end position="187"/>
    </location>
</feature>
<evidence type="ECO:0000259" key="3">
    <source>
        <dbReference type="Pfam" id="PF03968"/>
    </source>
</evidence>
<dbReference type="OrthoDB" id="194906at2"/>
<evidence type="ECO:0000256" key="2">
    <source>
        <dbReference type="SAM" id="SignalP"/>
    </source>
</evidence>
<evidence type="ECO:0000256" key="1">
    <source>
        <dbReference type="SAM" id="MobiDB-lite"/>
    </source>
</evidence>